<reference evidence="5 6" key="1">
    <citation type="journal article" date="2017" name="BMC Genomics">
        <title>Comparative genomic and phylogenomic analyses of the Bifidobacteriaceae family.</title>
        <authorList>
            <person name="Lugli G.A."/>
            <person name="Milani C."/>
            <person name="Turroni F."/>
            <person name="Duranti S."/>
            <person name="Mancabelli L."/>
            <person name="Mangifesta M."/>
            <person name="Ferrario C."/>
            <person name="Modesto M."/>
            <person name="Mattarelli P."/>
            <person name="Jiri K."/>
            <person name="van Sinderen D."/>
            <person name="Ventura M."/>
        </authorList>
    </citation>
    <scope>NUCLEOTIDE SEQUENCE [LARGE SCALE GENOMIC DNA]</scope>
    <source>
        <strain evidence="5 6">DSM 100202</strain>
    </source>
</reference>
<evidence type="ECO:0000313" key="6">
    <source>
        <dbReference type="Proteomes" id="UP000216074"/>
    </source>
</evidence>
<dbReference type="SUPFAM" id="SSF52279">
    <property type="entry name" value="Beta-D-glucan exohydrolase, C-terminal domain"/>
    <property type="match status" value="1"/>
</dbReference>
<keyword evidence="3" id="KW-0378">Hydrolase</keyword>
<name>A0A261FZ35_9BIFI</name>
<dbReference type="InterPro" id="IPR036962">
    <property type="entry name" value="Glyco_hydro_3_N_sf"/>
</dbReference>
<dbReference type="InterPro" id="IPR013783">
    <property type="entry name" value="Ig-like_fold"/>
</dbReference>
<dbReference type="Pfam" id="PF01915">
    <property type="entry name" value="Glyco_hydro_3_C"/>
    <property type="match status" value="1"/>
</dbReference>
<comment type="similarity">
    <text evidence="1">Belongs to the glycosyl hydrolase 3 family.</text>
</comment>
<dbReference type="GO" id="GO:0046556">
    <property type="term" value="F:alpha-L-arabinofuranosidase activity"/>
    <property type="evidence" value="ECO:0007669"/>
    <property type="project" value="TreeGrafter"/>
</dbReference>
<dbReference type="InterPro" id="IPR026891">
    <property type="entry name" value="Fn3-like"/>
</dbReference>
<dbReference type="PRINTS" id="PR00133">
    <property type="entry name" value="GLHYDRLASE3"/>
</dbReference>
<dbReference type="Proteomes" id="UP000216074">
    <property type="component" value="Unassembled WGS sequence"/>
</dbReference>
<evidence type="ECO:0000256" key="2">
    <source>
        <dbReference type="ARBA" id="ARBA00022729"/>
    </source>
</evidence>
<dbReference type="Gene3D" id="2.60.40.10">
    <property type="entry name" value="Immunoglobulins"/>
    <property type="match status" value="1"/>
</dbReference>
<dbReference type="SUPFAM" id="SSF51445">
    <property type="entry name" value="(Trans)glycosidases"/>
    <property type="match status" value="1"/>
</dbReference>
<dbReference type="Pfam" id="PF00933">
    <property type="entry name" value="Glyco_hydro_3"/>
    <property type="match status" value="1"/>
</dbReference>
<dbReference type="PANTHER" id="PTHR42721:SF3">
    <property type="entry name" value="BETA-D-XYLOSIDASE 5-RELATED"/>
    <property type="match status" value="1"/>
</dbReference>
<dbReference type="GO" id="GO:0009044">
    <property type="term" value="F:xylan 1,4-beta-xylosidase activity"/>
    <property type="evidence" value="ECO:0007669"/>
    <property type="project" value="InterPro"/>
</dbReference>
<dbReference type="RefSeq" id="WP_094729720.1">
    <property type="nucleotide sequence ID" value="NZ_MWWY01000022.1"/>
</dbReference>
<dbReference type="GO" id="GO:0045493">
    <property type="term" value="P:xylan catabolic process"/>
    <property type="evidence" value="ECO:0007669"/>
    <property type="project" value="InterPro"/>
</dbReference>
<evidence type="ECO:0000259" key="4">
    <source>
        <dbReference type="SMART" id="SM01217"/>
    </source>
</evidence>
<dbReference type="InterPro" id="IPR036881">
    <property type="entry name" value="Glyco_hydro_3_C_sf"/>
</dbReference>
<feature type="domain" description="Fibronectin type III-like" evidence="4">
    <location>
        <begin position="618"/>
        <end position="687"/>
    </location>
</feature>
<evidence type="ECO:0000313" key="5">
    <source>
        <dbReference type="EMBL" id="OZG64441.1"/>
    </source>
</evidence>
<dbReference type="Gene3D" id="3.40.50.1700">
    <property type="entry name" value="Glycoside hydrolase family 3 C-terminal domain"/>
    <property type="match status" value="1"/>
</dbReference>
<dbReference type="InterPro" id="IPR001764">
    <property type="entry name" value="Glyco_hydro_3_N"/>
</dbReference>
<proteinExistence type="inferred from homology"/>
<dbReference type="EMBL" id="MWWY01000022">
    <property type="protein sequence ID" value="OZG64441.1"/>
    <property type="molecule type" value="Genomic_DNA"/>
</dbReference>
<keyword evidence="6" id="KW-1185">Reference proteome</keyword>
<keyword evidence="2" id="KW-0732">Signal</keyword>
<dbReference type="PANTHER" id="PTHR42721">
    <property type="entry name" value="SUGAR HYDROLASE-RELATED"/>
    <property type="match status" value="1"/>
</dbReference>
<dbReference type="SMART" id="SM01217">
    <property type="entry name" value="Fn3_like"/>
    <property type="match status" value="1"/>
</dbReference>
<evidence type="ECO:0000256" key="1">
    <source>
        <dbReference type="ARBA" id="ARBA00005336"/>
    </source>
</evidence>
<dbReference type="GO" id="GO:0031222">
    <property type="term" value="P:arabinan catabolic process"/>
    <property type="evidence" value="ECO:0007669"/>
    <property type="project" value="TreeGrafter"/>
</dbReference>
<dbReference type="InterPro" id="IPR002772">
    <property type="entry name" value="Glyco_hydro_3_C"/>
</dbReference>
<protein>
    <submittedName>
        <fullName evidence="5">Glucocerebrosidase</fullName>
    </submittedName>
</protein>
<dbReference type="AlphaFoldDB" id="A0A261FZ35"/>
<dbReference type="Gene3D" id="3.20.20.300">
    <property type="entry name" value="Glycoside hydrolase, family 3, N-terminal domain"/>
    <property type="match status" value="1"/>
</dbReference>
<dbReference type="InterPro" id="IPR044993">
    <property type="entry name" value="BXL"/>
</dbReference>
<dbReference type="OrthoDB" id="9803863at2"/>
<gene>
    <name evidence="5" type="ORF">BHAP_1088</name>
</gene>
<organism evidence="5 6">
    <name type="scientific">Bifidobacterium hapali</name>
    <dbReference type="NCBI Taxonomy" id="1630172"/>
    <lineage>
        <taxon>Bacteria</taxon>
        <taxon>Bacillati</taxon>
        <taxon>Actinomycetota</taxon>
        <taxon>Actinomycetes</taxon>
        <taxon>Bifidobacteriales</taxon>
        <taxon>Bifidobacteriaceae</taxon>
        <taxon>Bifidobacterium</taxon>
    </lineage>
</organism>
<sequence length="707" mass="77189">MTQMTHAEALEQAKRIVAQMTLDEKIDQLNYTAPAIERLGIPEYNYWNEALHGVARAGVATVFPQAIGLAAMFSTNELERVAEVIAEEGRAKYNEYSAHNDRDIYKGLTFWSPNVNIFRDPRWGRGQETYGEDPYLTSRLGVAFIRGLQGDGRYLKLAATAKHFAVHSGPEAKRHEFDAIASAKDMAETYLPAFKAAVKEADVECVMTAYNSTNGQPCSVNDDLLKRHLYGEWGFEGHVVSDFMALEDVHDNHHYTKDAAETMAAAIKAGLDLCAGRCSGATKEAIERGLISESEVTRAVEALYATRVRLGMFADDCEYDRIDYTVNDSAEHRAFNRALAPKTFVLLKNDGILPLDKSKLHAISVTGPNADSVQAILGNYFGRPSHKSTILEGIERACGDDVRVYSGLGCSLFGVHAESGLSRENERESEAIIDAEHSDVIIAVLGLDATIEGEQGDAGNSMGAGDKADLSLPGRQRHLLEQLLAVGKPVIVLLASGSALSLDGLEDHPNLAALMQVWYPGGQGGDAVADVLFGKESPSGKLPVTFYRDCTALPDFEDYTMAGRTYKYMDGEALYPFGYGLTYSTTALGDMSVDVNRVARTATVNIEIENTGERAERQIVQVYVKNLDSPLAARNWQLAGFEPVELAAGETRTVSVSVDPDAFMVYNERGEQIIDGDRFEVYAGVSQPDARSAELLGFAPQSQIVEF</sequence>
<comment type="caution">
    <text evidence="5">The sequence shown here is derived from an EMBL/GenBank/DDBJ whole genome shotgun (WGS) entry which is preliminary data.</text>
</comment>
<evidence type="ECO:0000256" key="3">
    <source>
        <dbReference type="ARBA" id="ARBA00022801"/>
    </source>
</evidence>
<dbReference type="Pfam" id="PF14310">
    <property type="entry name" value="Fn3-like"/>
    <property type="match status" value="1"/>
</dbReference>
<accession>A0A261FZ35</accession>
<dbReference type="InterPro" id="IPR017853">
    <property type="entry name" value="GH"/>
</dbReference>